<dbReference type="RefSeq" id="WP_208239970.1">
    <property type="nucleotide sequence ID" value="NZ_BAAAQU010000002.1"/>
</dbReference>
<evidence type="ECO:0000313" key="3">
    <source>
        <dbReference type="Proteomes" id="UP000668403"/>
    </source>
</evidence>
<name>A0A939QMP9_9MICO</name>
<keyword evidence="3" id="KW-1185">Reference proteome</keyword>
<dbReference type="InterPro" id="IPR025447">
    <property type="entry name" value="DUF4192"/>
</dbReference>
<dbReference type="Pfam" id="PF13830">
    <property type="entry name" value="DUF4192"/>
    <property type="match status" value="1"/>
</dbReference>
<dbReference type="AlphaFoldDB" id="A0A939QMP9"/>
<feature type="region of interest" description="Disordered" evidence="1">
    <location>
        <begin position="1"/>
        <end position="33"/>
    </location>
</feature>
<sequence length="426" mass="45885">MPEPASDSRPVARAVPGSPETRPRSRGTRTGSACATISPEPTVLHCSSSADFLAALPLLTGFTADDSLFVVFFSGRRAGRAMRIDLPDREDPHTIRPLLDLLSDRLRAISRRDGLTAGAGIVICTTQTFAAAGGTPHRRLAHRIERRLRRDGYPLRDFCCLAPDGRASFFDANTPSGGRPLREITESDIRRNAIDQMRTDLNAPVPLREIGTLPSVEPERRRTLAAVLDGPHLPGPDEPSPLTPGPGSLTDEAAIRADAACFDERLDTAVPGTDAESARLLQALASPERWFVLFLTVLAPAAVVPDLCADLPGDNRQHLTLDIDAPGRRSPSSGWSVARMVTAVPAEALDFERLRTACRVVADLASAAPSTWRSGPLALLALLWWMRGLQSIAEQHLVALQSEPGSDSALARMVTRIVRDSAPPGW</sequence>
<dbReference type="EMBL" id="JAGFBF010000005">
    <property type="protein sequence ID" value="MBO2990741.1"/>
    <property type="molecule type" value="Genomic_DNA"/>
</dbReference>
<organism evidence="2 3">
    <name type="scientific">Leucobacter tardus</name>
    <dbReference type="NCBI Taxonomy" id="501483"/>
    <lineage>
        <taxon>Bacteria</taxon>
        <taxon>Bacillati</taxon>
        <taxon>Actinomycetota</taxon>
        <taxon>Actinomycetes</taxon>
        <taxon>Micrococcales</taxon>
        <taxon>Microbacteriaceae</taxon>
        <taxon>Leucobacter</taxon>
    </lineage>
</organism>
<feature type="compositionally biased region" description="Pro residues" evidence="1">
    <location>
        <begin position="233"/>
        <end position="244"/>
    </location>
</feature>
<feature type="region of interest" description="Disordered" evidence="1">
    <location>
        <begin position="228"/>
        <end position="250"/>
    </location>
</feature>
<gene>
    <name evidence="2" type="ORF">J4H85_12120</name>
</gene>
<reference evidence="2" key="1">
    <citation type="submission" date="2021-03" db="EMBL/GenBank/DDBJ databases">
        <title>Leucobacter chromiisoli sp. nov., isolated from chromium-containing soil of chemical plant.</title>
        <authorList>
            <person name="Xu Z."/>
        </authorList>
    </citation>
    <scope>NUCLEOTIDE SEQUENCE</scope>
    <source>
        <strain evidence="2">K 70/01</strain>
    </source>
</reference>
<protein>
    <submittedName>
        <fullName evidence="2">DUF4192 family protein</fullName>
    </submittedName>
</protein>
<evidence type="ECO:0000313" key="2">
    <source>
        <dbReference type="EMBL" id="MBO2990741.1"/>
    </source>
</evidence>
<comment type="caution">
    <text evidence="2">The sequence shown here is derived from an EMBL/GenBank/DDBJ whole genome shotgun (WGS) entry which is preliminary data.</text>
</comment>
<evidence type="ECO:0000256" key="1">
    <source>
        <dbReference type="SAM" id="MobiDB-lite"/>
    </source>
</evidence>
<accession>A0A939QMP9</accession>
<proteinExistence type="predicted"/>
<dbReference type="Proteomes" id="UP000668403">
    <property type="component" value="Unassembled WGS sequence"/>
</dbReference>